<organism evidence="2 3">
    <name type="scientific">Melipona bicolor</name>
    <dbReference type="NCBI Taxonomy" id="60889"/>
    <lineage>
        <taxon>Eukaryota</taxon>
        <taxon>Metazoa</taxon>
        <taxon>Ecdysozoa</taxon>
        <taxon>Arthropoda</taxon>
        <taxon>Hexapoda</taxon>
        <taxon>Insecta</taxon>
        <taxon>Pterygota</taxon>
        <taxon>Neoptera</taxon>
        <taxon>Endopterygota</taxon>
        <taxon>Hymenoptera</taxon>
        <taxon>Apocrita</taxon>
        <taxon>Aculeata</taxon>
        <taxon>Apoidea</taxon>
        <taxon>Anthophila</taxon>
        <taxon>Apidae</taxon>
        <taxon>Melipona</taxon>
    </lineage>
</organism>
<protein>
    <submittedName>
        <fullName evidence="2">Uncharacterized protein</fullName>
    </submittedName>
</protein>
<keyword evidence="1" id="KW-0812">Transmembrane</keyword>
<dbReference type="AlphaFoldDB" id="A0AA40GAT9"/>
<proteinExistence type="predicted"/>
<accession>A0AA40GAT9</accession>
<evidence type="ECO:0000256" key="1">
    <source>
        <dbReference type="SAM" id="Phobius"/>
    </source>
</evidence>
<comment type="caution">
    <text evidence="2">The sequence shown here is derived from an EMBL/GenBank/DDBJ whole genome shotgun (WGS) entry which is preliminary data.</text>
</comment>
<evidence type="ECO:0000313" key="2">
    <source>
        <dbReference type="EMBL" id="KAK1134192.1"/>
    </source>
</evidence>
<sequence length="80" mass="9015">MKMKTRTRTRTTTMMTTTTTTTTYVTTTIVLVLTYLYMDTNTMDRISGLWTVLGGIRRGSGRSPVRRGGNDLIAQWCSQS</sequence>
<keyword evidence="1" id="KW-0472">Membrane</keyword>
<reference evidence="2" key="1">
    <citation type="submission" date="2021-10" db="EMBL/GenBank/DDBJ databases">
        <title>Melipona bicolor Genome sequencing and assembly.</title>
        <authorList>
            <person name="Araujo N.S."/>
            <person name="Arias M.C."/>
        </authorList>
    </citation>
    <scope>NUCLEOTIDE SEQUENCE</scope>
    <source>
        <strain evidence="2">USP_2M_L1-L4_2017</strain>
        <tissue evidence="2">Whole body</tissue>
    </source>
</reference>
<keyword evidence="1" id="KW-1133">Transmembrane helix</keyword>
<evidence type="ECO:0000313" key="3">
    <source>
        <dbReference type="Proteomes" id="UP001177670"/>
    </source>
</evidence>
<gene>
    <name evidence="2" type="ORF">K0M31_011974</name>
</gene>
<keyword evidence="3" id="KW-1185">Reference proteome</keyword>
<dbReference type="Proteomes" id="UP001177670">
    <property type="component" value="Unassembled WGS sequence"/>
</dbReference>
<feature type="transmembrane region" description="Helical" evidence="1">
    <location>
        <begin position="21"/>
        <end position="38"/>
    </location>
</feature>
<name>A0AA40GAT9_9HYME</name>
<dbReference type="EMBL" id="JAHYIQ010000003">
    <property type="protein sequence ID" value="KAK1134192.1"/>
    <property type="molecule type" value="Genomic_DNA"/>
</dbReference>